<accession>V4KFD9</accession>
<dbReference type="EMBL" id="KI517809">
    <property type="protein sequence ID" value="ESQ29894.1"/>
    <property type="molecule type" value="Genomic_DNA"/>
</dbReference>
<dbReference type="KEGG" id="eus:EUTSA_v10011931mg"/>
<protein>
    <submittedName>
        <fullName evidence="1">Uncharacterized protein</fullName>
    </submittedName>
</protein>
<keyword evidence="2" id="KW-1185">Reference proteome</keyword>
<dbReference type="Proteomes" id="UP000030689">
    <property type="component" value="Unassembled WGS sequence"/>
</dbReference>
<reference evidence="1 2" key="1">
    <citation type="journal article" date="2013" name="Front. Plant Sci.">
        <title>The Reference Genome of the Halophytic Plant Eutrema salsugineum.</title>
        <authorList>
            <person name="Yang R."/>
            <person name="Jarvis D.E."/>
            <person name="Chen H."/>
            <person name="Beilstein M.A."/>
            <person name="Grimwood J."/>
            <person name="Jenkins J."/>
            <person name="Shu S."/>
            <person name="Prochnik S."/>
            <person name="Xin M."/>
            <person name="Ma C."/>
            <person name="Schmutz J."/>
            <person name="Wing R.A."/>
            <person name="Mitchell-Olds T."/>
            <person name="Schumaker K.S."/>
            <person name="Wang X."/>
        </authorList>
    </citation>
    <scope>NUCLEOTIDE SEQUENCE [LARGE SCALE GENOMIC DNA]</scope>
</reference>
<organism evidence="1 2">
    <name type="scientific">Eutrema salsugineum</name>
    <name type="common">Saltwater cress</name>
    <name type="synonym">Sisymbrium salsugineum</name>
    <dbReference type="NCBI Taxonomy" id="72664"/>
    <lineage>
        <taxon>Eukaryota</taxon>
        <taxon>Viridiplantae</taxon>
        <taxon>Streptophyta</taxon>
        <taxon>Embryophyta</taxon>
        <taxon>Tracheophyta</taxon>
        <taxon>Spermatophyta</taxon>
        <taxon>Magnoliopsida</taxon>
        <taxon>eudicotyledons</taxon>
        <taxon>Gunneridae</taxon>
        <taxon>Pentapetalae</taxon>
        <taxon>rosids</taxon>
        <taxon>malvids</taxon>
        <taxon>Brassicales</taxon>
        <taxon>Brassicaceae</taxon>
        <taxon>Eutremeae</taxon>
        <taxon>Eutrema</taxon>
    </lineage>
</organism>
<name>V4KFD9_EUTSA</name>
<dbReference type="Gramene" id="ESQ29894">
    <property type="protein sequence ID" value="ESQ29894"/>
    <property type="gene ID" value="EUTSA_v10011931mg"/>
</dbReference>
<dbReference type="AlphaFoldDB" id="V4KFD9"/>
<proteinExistence type="predicted"/>
<evidence type="ECO:0000313" key="2">
    <source>
        <dbReference type="Proteomes" id="UP000030689"/>
    </source>
</evidence>
<sequence length="51" mass="5769">MAFPIDYIIYIKIIKVISQNCNPKPAPKEGASNVNWDNFQFGLIQTLTPES</sequence>
<gene>
    <name evidence="1" type="ORF">EUTSA_v10011931mg</name>
</gene>
<evidence type="ECO:0000313" key="1">
    <source>
        <dbReference type="EMBL" id="ESQ29894.1"/>
    </source>
</evidence>